<dbReference type="EC" id="3.5.1.2" evidence="3"/>
<sequence length="292" mass="33242">MAMMWAKNVLSCRKSVFRSTLCNHKRMLSYIPQPVVQLQRNQVTDTAFISEARSLIFKILSNGKEKIALKHLKEKLKSNGILWNDPRLSQLKVRIEDWQNTGDHDSVSSSFDVNTFQNFIKDESTLKLMTKVFSKGCVIPNFERFSDVISEMFNRTKLNVNGKVADYIPQLAKADPESWGLSICSVDGQRFSIGDAEEPFCLQSCVKPFVYAIAVSEYSSGIIHQYMGQEPSGLYFNSLTLNPDDKPHNPLINSGSIVVCSLIKPEQLLSERFEYVQEYLRDMCADEHVSFD</sequence>
<dbReference type="SUPFAM" id="SSF56601">
    <property type="entry name" value="beta-lactamase/transpeptidase-like"/>
    <property type="match status" value="1"/>
</dbReference>
<dbReference type="OMA" id="CRASKEG"/>
<dbReference type="GeneTree" id="ENSGT00390000010463"/>
<evidence type="ECO:0000313" key="10">
    <source>
        <dbReference type="Proteomes" id="UP000007875"/>
    </source>
</evidence>
<dbReference type="PANTHER" id="PTHR12544">
    <property type="entry name" value="GLUTAMINASE"/>
    <property type="match status" value="1"/>
</dbReference>
<comment type="catalytic activity">
    <reaction evidence="7">
        <text>L-glutamine + H2O = L-glutamate + NH4(+)</text>
        <dbReference type="Rhea" id="RHEA:15889"/>
        <dbReference type="ChEBI" id="CHEBI:15377"/>
        <dbReference type="ChEBI" id="CHEBI:28938"/>
        <dbReference type="ChEBI" id="CHEBI:29985"/>
        <dbReference type="ChEBI" id="CHEBI:58359"/>
        <dbReference type="EC" id="3.5.1.2"/>
    </reaction>
</comment>
<evidence type="ECO:0000256" key="4">
    <source>
        <dbReference type="ARBA" id="ARBA00022737"/>
    </source>
</evidence>
<organism evidence="9 10">
    <name type="scientific">Ciona savignyi</name>
    <name type="common">Pacific transparent sea squirt</name>
    <dbReference type="NCBI Taxonomy" id="51511"/>
    <lineage>
        <taxon>Eukaryota</taxon>
        <taxon>Metazoa</taxon>
        <taxon>Chordata</taxon>
        <taxon>Tunicata</taxon>
        <taxon>Ascidiacea</taxon>
        <taxon>Phlebobranchia</taxon>
        <taxon>Cionidae</taxon>
        <taxon>Ciona</taxon>
    </lineage>
</organism>
<dbReference type="GO" id="GO:0006537">
    <property type="term" value="P:glutamate biosynthetic process"/>
    <property type="evidence" value="ECO:0007669"/>
    <property type="project" value="TreeGrafter"/>
</dbReference>
<comment type="similarity">
    <text evidence="1">Belongs to the glutaminase family.</text>
</comment>
<dbReference type="InParanoid" id="H2YFA6"/>
<dbReference type="InterPro" id="IPR041541">
    <property type="entry name" value="Glutaminase_EF-hand"/>
</dbReference>
<evidence type="ECO:0000256" key="6">
    <source>
        <dbReference type="ARBA" id="ARBA00023043"/>
    </source>
</evidence>
<evidence type="ECO:0000256" key="2">
    <source>
        <dbReference type="ARBA" id="ARBA00011881"/>
    </source>
</evidence>
<dbReference type="Pfam" id="PF04960">
    <property type="entry name" value="Glutaminase"/>
    <property type="match status" value="1"/>
</dbReference>
<dbReference type="Pfam" id="PF17959">
    <property type="entry name" value="EF-hand_14"/>
    <property type="match status" value="1"/>
</dbReference>
<keyword evidence="10" id="KW-1185">Reference proteome</keyword>
<reference evidence="9" key="3">
    <citation type="submission" date="2025-09" db="UniProtKB">
        <authorList>
            <consortium name="Ensembl"/>
        </authorList>
    </citation>
    <scope>IDENTIFICATION</scope>
</reference>
<reference evidence="10" key="1">
    <citation type="submission" date="2003-08" db="EMBL/GenBank/DDBJ databases">
        <authorList>
            <person name="Birren B."/>
            <person name="Nusbaum C."/>
            <person name="Abebe A."/>
            <person name="Abouelleil A."/>
            <person name="Adekoya E."/>
            <person name="Ait-zahra M."/>
            <person name="Allen N."/>
            <person name="Allen T."/>
            <person name="An P."/>
            <person name="Anderson M."/>
            <person name="Anderson S."/>
            <person name="Arachchi H."/>
            <person name="Armbruster J."/>
            <person name="Bachantsang P."/>
            <person name="Baldwin J."/>
            <person name="Barry A."/>
            <person name="Bayul T."/>
            <person name="Blitshsteyn B."/>
            <person name="Bloom T."/>
            <person name="Blye J."/>
            <person name="Boguslavskiy L."/>
            <person name="Borowsky M."/>
            <person name="Boukhgalter B."/>
            <person name="Brunache A."/>
            <person name="Butler J."/>
            <person name="Calixte N."/>
            <person name="Calvo S."/>
            <person name="Camarata J."/>
            <person name="Campo K."/>
            <person name="Chang J."/>
            <person name="Cheshatsang Y."/>
            <person name="Citroen M."/>
            <person name="Collymore A."/>
            <person name="Considine T."/>
            <person name="Cook A."/>
            <person name="Cooke P."/>
            <person name="Corum B."/>
            <person name="Cuomo C."/>
            <person name="David R."/>
            <person name="Dawoe T."/>
            <person name="Degray S."/>
            <person name="Dodge S."/>
            <person name="Dooley K."/>
            <person name="Dorje P."/>
            <person name="Dorjee K."/>
            <person name="Dorris L."/>
            <person name="Duffey N."/>
            <person name="Dupes A."/>
            <person name="Elkins T."/>
            <person name="Engels R."/>
            <person name="Erickson J."/>
            <person name="Farina A."/>
            <person name="Faro S."/>
            <person name="Ferreira P."/>
            <person name="Fischer H."/>
            <person name="Fitzgerald M."/>
            <person name="Foley K."/>
            <person name="Gage D."/>
            <person name="Galagan J."/>
            <person name="Gearin G."/>
            <person name="Gnerre S."/>
            <person name="Gnirke A."/>
            <person name="Goyette A."/>
            <person name="Graham J."/>
            <person name="Grandbois E."/>
            <person name="Gyaltsen K."/>
            <person name="Hafez N."/>
            <person name="Hagopian D."/>
            <person name="Hagos B."/>
            <person name="Hall J."/>
            <person name="Hatcher B."/>
            <person name="Heller A."/>
            <person name="Higgins H."/>
            <person name="Honan T."/>
            <person name="Horn A."/>
            <person name="Houde N."/>
            <person name="Hughes L."/>
            <person name="Hulme W."/>
            <person name="Husby E."/>
            <person name="Iliev I."/>
            <person name="Jaffe D."/>
            <person name="Jones C."/>
            <person name="Kamal M."/>
            <person name="Kamat A."/>
            <person name="Kamvysselis M."/>
            <person name="Karlsson E."/>
            <person name="Kells C."/>
            <person name="Kieu A."/>
            <person name="Kisner P."/>
            <person name="Kodira C."/>
            <person name="Kulbokas E."/>
            <person name="Labutti K."/>
            <person name="Lama D."/>
            <person name="Landers T."/>
            <person name="Leger J."/>
            <person name="Levine S."/>
            <person name="Lewis D."/>
            <person name="Lewis T."/>
            <person name="Lindblad-toh K."/>
            <person name="Liu X."/>
            <person name="Lokyitsang T."/>
            <person name="Lokyitsang Y."/>
            <person name="Lucien O."/>
            <person name="Lui A."/>
            <person name="Ma L.J."/>
            <person name="Mabbitt R."/>
            <person name="Macdonald J."/>
            <person name="Maclean C."/>
            <person name="Major J."/>
            <person name="Manning J."/>
            <person name="Marabella R."/>
            <person name="Maru K."/>
            <person name="Matthews C."/>
            <person name="Mauceli E."/>
            <person name="Mccarthy M."/>
            <person name="Mcdonough S."/>
            <person name="Mcghee T."/>
            <person name="Meldrim J."/>
            <person name="Meneus L."/>
            <person name="Mesirov J."/>
            <person name="Mihalev A."/>
            <person name="Mihova T."/>
            <person name="Mikkelsen T."/>
            <person name="Mlenga V."/>
            <person name="Moru K."/>
            <person name="Mozes J."/>
            <person name="Mulrain L."/>
            <person name="Munson G."/>
            <person name="Naylor J."/>
            <person name="Newes C."/>
            <person name="Nguyen C."/>
            <person name="Nguyen N."/>
            <person name="Nguyen T."/>
            <person name="Nicol R."/>
            <person name="Nielsen C."/>
            <person name="Nizzari M."/>
            <person name="Norbu C."/>
            <person name="Norbu N."/>
            <person name="O'donnell P."/>
            <person name="Okoawo O."/>
            <person name="O'leary S."/>
            <person name="Omotosho B."/>
            <person name="O'neill K."/>
            <person name="Osman S."/>
            <person name="Parker S."/>
            <person name="Perrin D."/>
            <person name="Phunkhang P."/>
            <person name="Piqani B."/>
            <person name="Purcell S."/>
            <person name="Rachupka T."/>
            <person name="Ramasamy U."/>
            <person name="Rameau R."/>
            <person name="Ray V."/>
            <person name="Raymond C."/>
            <person name="Retta R."/>
            <person name="Richardson S."/>
            <person name="Rise C."/>
            <person name="Rodriguez J."/>
            <person name="Rogers J."/>
            <person name="Rogov P."/>
            <person name="Rutman M."/>
            <person name="Schupbach R."/>
            <person name="Seaman C."/>
            <person name="Settipalli S."/>
            <person name="Sharpe T."/>
            <person name="Sheridan J."/>
            <person name="Sherpa N."/>
            <person name="Shi J."/>
            <person name="Smirnov S."/>
            <person name="Smith C."/>
            <person name="Sougnez C."/>
            <person name="Spencer B."/>
            <person name="Stalker J."/>
            <person name="Stange-thomann N."/>
            <person name="Stavropoulos S."/>
            <person name="Stetson K."/>
            <person name="Stone C."/>
            <person name="Stone S."/>
            <person name="Stubbs M."/>
            <person name="Talamas J."/>
            <person name="Tchuinga P."/>
            <person name="Tenzing P."/>
            <person name="Tesfaye S."/>
            <person name="Theodore J."/>
            <person name="Thoulutsang Y."/>
            <person name="Topham K."/>
            <person name="Towey S."/>
            <person name="Tsamla T."/>
            <person name="Tsomo N."/>
            <person name="Vallee D."/>
            <person name="Vassiliev H."/>
            <person name="Venkataraman V."/>
            <person name="Vinson J."/>
            <person name="Vo A."/>
            <person name="Wade C."/>
            <person name="Wang S."/>
            <person name="Wangchuk T."/>
            <person name="Wangdi T."/>
            <person name="Whittaker C."/>
            <person name="Wilkinson J."/>
            <person name="Wu Y."/>
            <person name="Wyman D."/>
            <person name="Yadav S."/>
            <person name="Yang S."/>
            <person name="Yang X."/>
            <person name="Yeager S."/>
            <person name="Yee E."/>
            <person name="Young G."/>
            <person name="Zainoun J."/>
            <person name="Zembeck L."/>
            <person name="Zimmer A."/>
            <person name="Zody M."/>
            <person name="Lander E."/>
        </authorList>
    </citation>
    <scope>NUCLEOTIDE SEQUENCE [LARGE SCALE GENOMIC DNA]</scope>
</reference>
<accession>H2YFA6</accession>
<dbReference type="STRING" id="51511.ENSCSAVP00000004004"/>
<feature type="domain" description="Glutaminase EF-hand" evidence="8">
    <location>
        <begin position="54"/>
        <end position="140"/>
    </location>
</feature>
<keyword evidence="5" id="KW-0378">Hydrolase</keyword>
<evidence type="ECO:0000256" key="3">
    <source>
        <dbReference type="ARBA" id="ARBA00012918"/>
    </source>
</evidence>
<dbReference type="Ensembl" id="ENSCSAVT00000004063.1">
    <property type="protein sequence ID" value="ENSCSAVP00000004004.1"/>
    <property type="gene ID" value="ENSCSAVG00000002370.1"/>
</dbReference>
<comment type="subunit">
    <text evidence="2">Homotetramer.</text>
</comment>
<dbReference type="FunCoup" id="H2YFA6">
    <property type="interactions" value="33"/>
</dbReference>
<dbReference type="HOGENOM" id="CLU_073611_0_0_1"/>
<evidence type="ECO:0000256" key="1">
    <source>
        <dbReference type="ARBA" id="ARBA00011076"/>
    </source>
</evidence>
<proteinExistence type="inferred from homology"/>
<dbReference type="AlphaFoldDB" id="H2YFA6"/>
<evidence type="ECO:0000256" key="7">
    <source>
        <dbReference type="ARBA" id="ARBA00049534"/>
    </source>
</evidence>
<reference evidence="9" key="2">
    <citation type="submission" date="2025-08" db="UniProtKB">
        <authorList>
            <consortium name="Ensembl"/>
        </authorList>
    </citation>
    <scope>IDENTIFICATION</scope>
</reference>
<name>H2YFA6_CIOSA</name>
<keyword evidence="6" id="KW-0040">ANK repeat</keyword>
<evidence type="ECO:0000259" key="8">
    <source>
        <dbReference type="Pfam" id="PF17959"/>
    </source>
</evidence>
<dbReference type="InterPro" id="IPR012338">
    <property type="entry name" value="Beta-lactam/transpept-like"/>
</dbReference>
<dbReference type="GO" id="GO:0006543">
    <property type="term" value="P:L-glutamine catabolic process"/>
    <property type="evidence" value="ECO:0007669"/>
    <property type="project" value="TreeGrafter"/>
</dbReference>
<dbReference type="PANTHER" id="PTHR12544:SF29">
    <property type="entry name" value="GLUTAMINASE"/>
    <property type="match status" value="1"/>
</dbReference>
<dbReference type="InterPro" id="IPR015868">
    <property type="entry name" value="Glutaminase"/>
</dbReference>
<dbReference type="eggNOG" id="KOG0506">
    <property type="taxonomic scope" value="Eukaryota"/>
</dbReference>
<protein>
    <recommendedName>
        <fullName evidence="3">glutaminase</fullName>
        <ecNumber evidence="3">3.5.1.2</ecNumber>
    </recommendedName>
</protein>
<dbReference type="Gene3D" id="1.10.238.210">
    <property type="match status" value="1"/>
</dbReference>
<dbReference type="GO" id="GO:0004359">
    <property type="term" value="F:glutaminase activity"/>
    <property type="evidence" value="ECO:0007669"/>
    <property type="project" value="UniProtKB-EC"/>
</dbReference>
<evidence type="ECO:0000313" key="9">
    <source>
        <dbReference type="Ensembl" id="ENSCSAVP00000004004.1"/>
    </source>
</evidence>
<dbReference type="Gene3D" id="3.40.710.10">
    <property type="entry name" value="DD-peptidase/beta-lactamase superfamily"/>
    <property type="match status" value="1"/>
</dbReference>
<dbReference type="Proteomes" id="UP000007875">
    <property type="component" value="Unassembled WGS sequence"/>
</dbReference>
<keyword evidence="4" id="KW-0677">Repeat</keyword>
<evidence type="ECO:0000256" key="5">
    <source>
        <dbReference type="ARBA" id="ARBA00022801"/>
    </source>
</evidence>